<dbReference type="Proteomes" id="UP000034723">
    <property type="component" value="Chromosome"/>
</dbReference>
<evidence type="ECO:0000313" key="1">
    <source>
        <dbReference type="EMBL" id="AKG92327.1"/>
    </source>
</evidence>
<dbReference type="HOGENOM" id="CLU_1811375_0_0_2"/>
<dbReference type="KEGG" id="gah:GAH_00320"/>
<evidence type="ECO:0000313" key="2">
    <source>
        <dbReference type="Proteomes" id="UP000034723"/>
    </source>
</evidence>
<sequence>MRADIKDGVIRRVVVGAYEFVATVPADKAGEVEKHFTALAELGVRFDIKRIDDAKIEKFIRELTDKQRRILEHFRDSDEVSMDDLRGDVGDLRGPIAGLNTKARREGLVGENEQALEPDVEKGVYRLNPKMRVVVERLVRGK</sequence>
<accession>A0A0F7IF98</accession>
<organism evidence="1 2">
    <name type="scientific">Geoglobus ahangari</name>
    <dbReference type="NCBI Taxonomy" id="113653"/>
    <lineage>
        <taxon>Archaea</taxon>
        <taxon>Methanobacteriati</taxon>
        <taxon>Methanobacteriota</taxon>
        <taxon>Archaeoglobi</taxon>
        <taxon>Archaeoglobales</taxon>
        <taxon>Archaeoglobaceae</taxon>
        <taxon>Geoglobus</taxon>
    </lineage>
</organism>
<dbReference type="GeneID" id="24802906"/>
<gene>
    <name evidence="1" type="ORF">GAH_00320</name>
</gene>
<dbReference type="EMBL" id="CP011267">
    <property type="protein sequence ID" value="AKG92327.1"/>
    <property type="molecule type" value="Genomic_DNA"/>
</dbReference>
<dbReference type="AlphaFoldDB" id="A0A0F7IF98"/>
<dbReference type="InParanoid" id="A0A0F7IF98"/>
<proteinExistence type="predicted"/>
<keyword evidence="2" id="KW-1185">Reference proteome</keyword>
<dbReference type="RefSeq" id="WP_048094386.1">
    <property type="nucleotide sequence ID" value="NZ_CP011267.1"/>
</dbReference>
<reference evidence="1 2" key="1">
    <citation type="submission" date="2015-04" db="EMBL/GenBank/DDBJ databases">
        <title>The complete genome sequence of the hyperthermophilic, obligate iron-reducing archaeon Geoglobus ahangari strain 234T.</title>
        <authorList>
            <person name="Manzella M.P."/>
            <person name="Holmes D.E."/>
            <person name="Rocheleau J.M."/>
            <person name="Chung A."/>
            <person name="Reguera G."/>
            <person name="Kashefi K."/>
        </authorList>
    </citation>
    <scope>NUCLEOTIDE SEQUENCE [LARGE SCALE GENOMIC DNA]</scope>
    <source>
        <strain evidence="1 2">234</strain>
    </source>
</reference>
<protein>
    <submittedName>
        <fullName evidence="1">Uncharacterized protein</fullName>
    </submittedName>
</protein>
<name>A0A0F7IF98_9EURY</name>